<reference evidence="5 6" key="1">
    <citation type="submission" date="2016-09" db="EMBL/GenBank/DDBJ databases">
        <title>Desulfuribacillus arsenicus sp. nov., an obligately anaerobic, dissimilatory arsenic- and antimonate-reducing bacterium isolated from anoxic sediments.</title>
        <authorList>
            <person name="Abin C.A."/>
            <person name="Hollibaugh J.T."/>
        </authorList>
    </citation>
    <scope>NUCLEOTIDE SEQUENCE [LARGE SCALE GENOMIC DNA]</scope>
    <source>
        <strain evidence="5 6">MLFW-2</strain>
    </source>
</reference>
<evidence type="ECO:0000256" key="2">
    <source>
        <dbReference type="ARBA" id="ARBA00022741"/>
    </source>
</evidence>
<dbReference type="FunFam" id="3.40.50.300:FF:000216">
    <property type="entry name" value="Type VII secretion ATPase EccA"/>
    <property type="match status" value="1"/>
</dbReference>
<dbReference type="Proteomes" id="UP000095255">
    <property type="component" value="Unassembled WGS sequence"/>
</dbReference>
<dbReference type="Pfam" id="PF17866">
    <property type="entry name" value="AAA_lid_6"/>
    <property type="match status" value="1"/>
</dbReference>
<dbReference type="InterPro" id="IPR027417">
    <property type="entry name" value="P-loop_NTPase"/>
</dbReference>
<dbReference type="InterPro" id="IPR003593">
    <property type="entry name" value="AAA+_ATPase"/>
</dbReference>
<dbReference type="EMBL" id="MJAT01000036">
    <property type="protein sequence ID" value="OEH84803.1"/>
    <property type="molecule type" value="Genomic_DNA"/>
</dbReference>
<dbReference type="InterPro" id="IPR041627">
    <property type="entry name" value="AAA_lid_6"/>
</dbReference>
<dbReference type="CDD" id="cd00009">
    <property type="entry name" value="AAA"/>
    <property type="match status" value="1"/>
</dbReference>
<keyword evidence="6" id="KW-1185">Reference proteome</keyword>
<dbReference type="InterPro" id="IPR000641">
    <property type="entry name" value="CbxX/CfxQ"/>
</dbReference>
<dbReference type="SUPFAM" id="SSF52540">
    <property type="entry name" value="P-loop containing nucleoside triphosphate hydrolases"/>
    <property type="match status" value="1"/>
</dbReference>
<dbReference type="GO" id="GO:0016887">
    <property type="term" value="F:ATP hydrolysis activity"/>
    <property type="evidence" value="ECO:0007669"/>
    <property type="project" value="InterPro"/>
</dbReference>
<dbReference type="SMART" id="SM00382">
    <property type="entry name" value="AAA"/>
    <property type="match status" value="1"/>
</dbReference>
<dbReference type="PRINTS" id="PR00819">
    <property type="entry name" value="CBXCFQXSUPER"/>
</dbReference>
<keyword evidence="3" id="KW-0067">ATP-binding</keyword>
<evidence type="ECO:0000313" key="6">
    <source>
        <dbReference type="Proteomes" id="UP000095255"/>
    </source>
</evidence>
<accession>A0A1E5L439</accession>
<dbReference type="InterPro" id="IPR050773">
    <property type="entry name" value="CbxX/CfxQ_RuBisCO_ESX"/>
</dbReference>
<evidence type="ECO:0000256" key="1">
    <source>
        <dbReference type="ARBA" id="ARBA00010378"/>
    </source>
</evidence>
<comment type="similarity">
    <text evidence="1">Belongs to the CbxX/CfxQ family.</text>
</comment>
<sequence length="338" mass="39105">MLKKQDTLIERGMKTILDQYETGKINLAETMRFLNHDQSIQNVNLDIPNTSIQEIYQELDQLIGLAEVKSLVREIFSFLQIQNQRKLNGLLSDALVLHMIFKGNPGTGKTTVARVFGRMFKEMNILSKGHMIEVERADLVGEYIGHTAQKTREQIKKALGGILFIDEAYSLNRGGEKDFGKEAIDTLVKGMEDYKNEFILILAGYSEEIDNFLMSNPGLPSRFPININFPDYTITELMDIAELMLEERQYKFTFKARLKLRNQLERNHQLRNQNFSNARFVRNLIEKAIRKQATRLIRENQASLLSRSELMMISDLDIETTGGTSNDRILNYREKRSW</sequence>
<dbReference type="Pfam" id="PF00004">
    <property type="entry name" value="AAA"/>
    <property type="match status" value="1"/>
</dbReference>
<dbReference type="PANTHER" id="PTHR43392:SF2">
    <property type="entry name" value="AAA-TYPE ATPASE FAMILY PROTEIN _ ANKYRIN REPEAT FAMILY PROTEIN"/>
    <property type="match status" value="1"/>
</dbReference>
<evidence type="ECO:0000256" key="3">
    <source>
        <dbReference type="ARBA" id="ARBA00022840"/>
    </source>
</evidence>
<proteinExistence type="inferred from homology"/>
<gene>
    <name evidence="5" type="ORF">BHU72_08190</name>
</gene>
<keyword evidence="2" id="KW-0547">Nucleotide-binding</keyword>
<dbReference type="Gene3D" id="1.10.8.60">
    <property type="match status" value="1"/>
</dbReference>
<organism evidence="5 6">
    <name type="scientific">Desulfuribacillus stibiiarsenatis</name>
    <dbReference type="NCBI Taxonomy" id="1390249"/>
    <lineage>
        <taxon>Bacteria</taxon>
        <taxon>Bacillati</taxon>
        <taxon>Bacillota</taxon>
        <taxon>Desulfuribacillia</taxon>
        <taxon>Desulfuribacillales</taxon>
        <taxon>Desulfuribacillaceae</taxon>
        <taxon>Desulfuribacillus</taxon>
    </lineage>
</organism>
<evidence type="ECO:0000259" key="4">
    <source>
        <dbReference type="SMART" id="SM00382"/>
    </source>
</evidence>
<dbReference type="Gene3D" id="3.40.50.300">
    <property type="entry name" value="P-loop containing nucleotide triphosphate hydrolases"/>
    <property type="match status" value="1"/>
</dbReference>
<dbReference type="PANTHER" id="PTHR43392">
    <property type="entry name" value="AAA-TYPE ATPASE FAMILY PROTEIN / ANKYRIN REPEAT FAMILY PROTEIN"/>
    <property type="match status" value="1"/>
</dbReference>
<dbReference type="InterPro" id="IPR003959">
    <property type="entry name" value="ATPase_AAA_core"/>
</dbReference>
<comment type="caution">
    <text evidence="5">The sequence shown here is derived from an EMBL/GenBank/DDBJ whole genome shotgun (WGS) entry which is preliminary data.</text>
</comment>
<dbReference type="AlphaFoldDB" id="A0A1E5L439"/>
<dbReference type="GO" id="GO:0005524">
    <property type="term" value="F:ATP binding"/>
    <property type="evidence" value="ECO:0007669"/>
    <property type="project" value="UniProtKB-KW"/>
</dbReference>
<feature type="domain" description="AAA+ ATPase" evidence="4">
    <location>
        <begin position="95"/>
        <end position="233"/>
    </location>
</feature>
<evidence type="ECO:0000313" key="5">
    <source>
        <dbReference type="EMBL" id="OEH84803.1"/>
    </source>
</evidence>
<dbReference type="STRING" id="1390249.BHU72_08190"/>
<protein>
    <recommendedName>
        <fullName evidence="4">AAA+ ATPase domain-containing protein</fullName>
    </recommendedName>
</protein>
<name>A0A1E5L439_9FIRM</name>